<gene>
    <name evidence="2" type="ORF">P4S50_16845</name>
</gene>
<accession>A0ABY8EB53</accession>
<feature type="coiled-coil region" evidence="1">
    <location>
        <begin position="715"/>
        <end position="767"/>
    </location>
</feature>
<protein>
    <submittedName>
        <fullName evidence="2">DUF6240 domain-containing protein</fullName>
    </submittedName>
</protein>
<feature type="coiled-coil region" evidence="1">
    <location>
        <begin position="379"/>
        <end position="437"/>
    </location>
</feature>
<keyword evidence="1" id="KW-0175">Coiled coil</keyword>
<sequence>MINKVSAEAAYSVASDAYNNLNTTSKVRGTVVETSEDDVTIDVGDKKLLNLKVKENIDAKPGDTVVIDKKNIIESKKVDDIRNKKITQNDKLEYSDILKRLDIDVNDENLEAVQTLKNNDISITKESIMSFVYSKKSLDDIIVNLDYDSAVKIMDKGVDIENDSLQKIADTIKEVKNEKDGFSFLKLFKNKKELTTDEAEKITEKLYGSKMGKDITDIVKTLHKKNVNITKKNIERINDIFYKLDKLQDIEEETFIDTVKNNVSPTIDNLYSIKNFVKKGAIKVADKISSISVKAYESLLPKLNKITQKELNLLKDDIKESLDRMQIGVTDDNIKLSEKIIKNELELTKENIQSINEMKEALDYIIKNLDKENVSSMIKENLDIEKMDIRDIAEKLKNTDNINKISNIEGKEVSNIIEKLENLKELDETDLVKLVKKDVDFNLSKLNKIISNPNTDNDLIKNTVNSIGKITQVFNDVKNLDFNIISFNLKNNVPMTLNNINVSNKIINKKDYMNLEHKKLDMPTKLQKNSENIVKKHVKDNINLFKTQDNDKKVMDLNKAFEVAKSLVQNKLSLSRTNIQKVYSAYNQYEYIKDNLTSSMVKESIKQNNPIENMSLKEADNYIREFSNADRANMKIDKYIKKLTDNIKNINREKNTCIAFNIKNNRDMTLKEVQSTSDFFKNKNQLGHKISGFLDEIKKNDKLNKKEDSELRKYADKIENTVKKYSDNIKKANFKPRKAHEDISEDIKNMSENIDLSKEANKDIDERHKDVKESLEKSYIQNKDEKFIQYPIMINEHFSNLNMYYKNRKNSSKNIDKDDMDVVISLDTKNLGNINIHLGVNKSNVKVKIGLDDNNNIGYIKENKDILNNFLEGIGYNLEDIEFDFDKDNIMNLNDEQEIESDVKGFLDIKI</sequence>
<name>A0ABY8EB53_9FIRM</name>
<evidence type="ECO:0000256" key="1">
    <source>
        <dbReference type="SAM" id="Coils"/>
    </source>
</evidence>
<dbReference type="Pfam" id="PF19753">
    <property type="entry name" value="DUF6240"/>
    <property type="match status" value="2"/>
</dbReference>
<keyword evidence="3" id="KW-1185">Reference proteome</keyword>
<dbReference type="EMBL" id="CP120733">
    <property type="protein sequence ID" value="WFD10021.1"/>
    <property type="molecule type" value="Genomic_DNA"/>
</dbReference>
<evidence type="ECO:0000313" key="2">
    <source>
        <dbReference type="EMBL" id="WFD10021.1"/>
    </source>
</evidence>
<dbReference type="RefSeq" id="WP_277731999.1">
    <property type="nucleotide sequence ID" value="NZ_CP120733.1"/>
</dbReference>
<dbReference type="Proteomes" id="UP001222800">
    <property type="component" value="Chromosome"/>
</dbReference>
<organism evidence="2 3">
    <name type="scientific">Tepidibacter hydrothermalis</name>
    <dbReference type="NCBI Taxonomy" id="3036126"/>
    <lineage>
        <taxon>Bacteria</taxon>
        <taxon>Bacillati</taxon>
        <taxon>Bacillota</taxon>
        <taxon>Clostridia</taxon>
        <taxon>Peptostreptococcales</taxon>
        <taxon>Peptostreptococcaceae</taxon>
        <taxon>Tepidibacter</taxon>
    </lineage>
</organism>
<reference evidence="2 3" key="1">
    <citation type="submission" date="2023-03" db="EMBL/GenBank/DDBJ databases">
        <title>Complete genome sequence of Tepidibacter sp. SWIR-1, isolated from a deep-sea hydrothermal vent.</title>
        <authorList>
            <person name="Li X."/>
        </authorList>
    </citation>
    <scope>NUCLEOTIDE SEQUENCE [LARGE SCALE GENOMIC DNA]</scope>
    <source>
        <strain evidence="2 3">SWIR-1</strain>
    </source>
</reference>
<dbReference type="InterPro" id="IPR046207">
    <property type="entry name" value="DUF6240"/>
</dbReference>
<evidence type="ECO:0000313" key="3">
    <source>
        <dbReference type="Proteomes" id="UP001222800"/>
    </source>
</evidence>
<proteinExistence type="predicted"/>